<evidence type="ECO:0000256" key="3">
    <source>
        <dbReference type="ARBA" id="ARBA00022692"/>
    </source>
</evidence>
<dbReference type="PANTHER" id="PTHR28668:SF1">
    <property type="entry name" value="TRANSMEMBRANE PROTEIN 234"/>
    <property type="match status" value="1"/>
</dbReference>
<evidence type="ECO:0000256" key="1">
    <source>
        <dbReference type="ARBA" id="ARBA00004141"/>
    </source>
</evidence>
<keyword evidence="3 6" id="KW-0812">Transmembrane</keyword>
<dbReference type="Gene3D" id="1.10.3730.20">
    <property type="match status" value="1"/>
</dbReference>
<dbReference type="OrthoDB" id="43458at2759"/>
<accession>A0A8B7YNL9</accession>
<evidence type="ECO:0000313" key="9">
    <source>
        <dbReference type="RefSeq" id="XP_022094262.1"/>
    </source>
</evidence>
<evidence type="ECO:0000313" key="8">
    <source>
        <dbReference type="RefSeq" id="XP_022094254.1"/>
    </source>
</evidence>
<proteinExistence type="inferred from homology"/>
<dbReference type="Pfam" id="PF10639">
    <property type="entry name" value="TMEM234"/>
    <property type="match status" value="1"/>
</dbReference>
<dbReference type="OMA" id="LGEWYAE"/>
<evidence type="ECO:0000256" key="4">
    <source>
        <dbReference type="ARBA" id="ARBA00022989"/>
    </source>
</evidence>
<dbReference type="InterPro" id="IPR037185">
    <property type="entry name" value="EmrE-like"/>
</dbReference>
<protein>
    <submittedName>
        <fullName evidence="8 9">Transmembrane protein 234-like</fullName>
    </submittedName>
</protein>
<name>A0A8B7YNL9_ACAPL</name>
<dbReference type="Proteomes" id="UP000694845">
    <property type="component" value="Unplaced"/>
</dbReference>
<dbReference type="RefSeq" id="XP_022094254.1">
    <property type="nucleotide sequence ID" value="XM_022238562.1"/>
</dbReference>
<dbReference type="RefSeq" id="XP_022094262.1">
    <property type="nucleotide sequence ID" value="XM_022238570.1"/>
</dbReference>
<reference evidence="8 9" key="1">
    <citation type="submission" date="2025-04" db="UniProtKB">
        <authorList>
            <consortium name="RefSeq"/>
        </authorList>
    </citation>
    <scope>IDENTIFICATION</scope>
</reference>
<dbReference type="SUPFAM" id="SSF103481">
    <property type="entry name" value="Multidrug resistance efflux transporter EmrE"/>
    <property type="match status" value="1"/>
</dbReference>
<keyword evidence="5 6" id="KW-0472">Membrane</keyword>
<evidence type="ECO:0000313" key="7">
    <source>
        <dbReference type="Proteomes" id="UP000694845"/>
    </source>
</evidence>
<sequence>MADISVLWQSLSLIMVALLWGATNPLMKRGGEGIQRVQRGGRVAQFLAELKFLILNWKYILPFLVNQSGSVLFYLTLASAELSLAVPITNALTFIFTTLTGKMLGEDIDGKETYVGMALVVAGVTLCVWDKT</sequence>
<dbReference type="GO" id="GO:0016020">
    <property type="term" value="C:membrane"/>
    <property type="evidence" value="ECO:0007669"/>
    <property type="project" value="UniProtKB-SubCell"/>
</dbReference>
<dbReference type="InterPro" id="IPR018908">
    <property type="entry name" value="TMEM234"/>
</dbReference>
<dbReference type="KEGG" id="aplc:110981196"/>
<feature type="transmembrane region" description="Helical" evidence="6">
    <location>
        <begin position="6"/>
        <end position="26"/>
    </location>
</feature>
<dbReference type="GeneID" id="110981196"/>
<feature type="transmembrane region" description="Helical" evidence="6">
    <location>
        <begin position="71"/>
        <end position="96"/>
    </location>
</feature>
<organism evidence="7 9">
    <name type="scientific">Acanthaster planci</name>
    <name type="common">Crown-of-thorns starfish</name>
    <dbReference type="NCBI Taxonomy" id="133434"/>
    <lineage>
        <taxon>Eukaryota</taxon>
        <taxon>Metazoa</taxon>
        <taxon>Echinodermata</taxon>
        <taxon>Eleutherozoa</taxon>
        <taxon>Asterozoa</taxon>
        <taxon>Asteroidea</taxon>
        <taxon>Valvatacea</taxon>
        <taxon>Valvatida</taxon>
        <taxon>Acanthasteridae</taxon>
        <taxon>Acanthaster</taxon>
    </lineage>
</organism>
<keyword evidence="4 6" id="KW-1133">Transmembrane helix</keyword>
<dbReference type="PANTHER" id="PTHR28668">
    <property type="entry name" value="TRANSMEMBRANE PROTEIN 234"/>
    <property type="match status" value="1"/>
</dbReference>
<comment type="subcellular location">
    <subcellularLocation>
        <location evidence="1">Membrane</location>
        <topology evidence="1">Multi-pass membrane protein</topology>
    </subcellularLocation>
</comment>
<comment type="similarity">
    <text evidence="2">Belongs to the TMEM234 family.</text>
</comment>
<keyword evidence="7" id="KW-1185">Reference proteome</keyword>
<evidence type="ECO:0000256" key="6">
    <source>
        <dbReference type="SAM" id="Phobius"/>
    </source>
</evidence>
<evidence type="ECO:0000256" key="2">
    <source>
        <dbReference type="ARBA" id="ARBA00005977"/>
    </source>
</evidence>
<evidence type="ECO:0000256" key="5">
    <source>
        <dbReference type="ARBA" id="ARBA00023136"/>
    </source>
</evidence>
<dbReference type="AlphaFoldDB" id="A0A8B7YNL9"/>
<gene>
    <name evidence="8 9" type="primary">LOC110981196</name>
</gene>